<dbReference type="PANTHER" id="PTHR42827">
    <property type="entry name" value="IRON-SULFUR CLUSTER-BINDING PROTEIN-RELATED"/>
    <property type="match status" value="1"/>
</dbReference>
<evidence type="ECO:0000256" key="1">
    <source>
        <dbReference type="ARBA" id="ARBA00022723"/>
    </source>
</evidence>
<dbReference type="PROSITE" id="PS00198">
    <property type="entry name" value="4FE4S_FER_1"/>
    <property type="match status" value="1"/>
</dbReference>
<protein>
    <submittedName>
        <fullName evidence="5">4Fe-4S binding protein</fullName>
    </submittedName>
</protein>
<keyword evidence="6" id="KW-1185">Reference proteome</keyword>
<evidence type="ECO:0000256" key="2">
    <source>
        <dbReference type="ARBA" id="ARBA00023004"/>
    </source>
</evidence>
<keyword evidence="1" id="KW-0479">Metal-binding</keyword>
<dbReference type="InterPro" id="IPR017900">
    <property type="entry name" value="4Fe4S_Fe_S_CS"/>
</dbReference>
<proteinExistence type="predicted"/>
<comment type="caution">
    <text evidence="5">The sequence shown here is derived from an EMBL/GenBank/DDBJ whole genome shotgun (WGS) entry which is preliminary data.</text>
</comment>
<dbReference type="PROSITE" id="PS51379">
    <property type="entry name" value="4FE4S_FER_2"/>
    <property type="match status" value="1"/>
</dbReference>
<feature type="domain" description="4Fe-4S ferredoxin-type" evidence="4">
    <location>
        <begin position="149"/>
        <end position="174"/>
    </location>
</feature>
<dbReference type="EMBL" id="JAOQJU010000012">
    <property type="protein sequence ID" value="MCU6687031.1"/>
    <property type="molecule type" value="Genomic_DNA"/>
</dbReference>
<dbReference type="PANTHER" id="PTHR42827:SF1">
    <property type="entry name" value="IRON-SULFUR CLUSTER-BINDING PROTEIN"/>
    <property type="match status" value="1"/>
</dbReference>
<reference evidence="5 6" key="1">
    <citation type="journal article" date="2021" name="ISME Commun">
        <title>Automated analysis of genomic sequences facilitates high-throughput and comprehensive description of bacteria.</title>
        <authorList>
            <person name="Hitch T.C.A."/>
        </authorList>
    </citation>
    <scope>NUCLEOTIDE SEQUENCE [LARGE SCALE GENOMIC DNA]</scope>
    <source>
        <strain evidence="5 6">Sanger_03</strain>
    </source>
</reference>
<dbReference type="Proteomes" id="UP001652431">
    <property type="component" value="Unassembled WGS sequence"/>
</dbReference>
<evidence type="ECO:0000313" key="6">
    <source>
        <dbReference type="Proteomes" id="UP001652431"/>
    </source>
</evidence>
<gene>
    <name evidence="5" type="ORF">OCV99_10800</name>
</gene>
<dbReference type="RefSeq" id="WP_158370520.1">
    <property type="nucleotide sequence ID" value="NZ_JAOQJU010000012.1"/>
</dbReference>
<keyword evidence="3" id="KW-0411">Iron-sulfur</keyword>
<evidence type="ECO:0000256" key="3">
    <source>
        <dbReference type="ARBA" id="ARBA00023014"/>
    </source>
</evidence>
<accession>A0ABT2RNW2</accession>
<organism evidence="5 6">
    <name type="scientific">Dorea acetigenes</name>
    <dbReference type="NCBI Taxonomy" id="2981787"/>
    <lineage>
        <taxon>Bacteria</taxon>
        <taxon>Bacillati</taxon>
        <taxon>Bacillota</taxon>
        <taxon>Clostridia</taxon>
        <taxon>Lachnospirales</taxon>
        <taxon>Lachnospiraceae</taxon>
        <taxon>Dorea</taxon>
    </lineage>
</organism>
<name>A0ABT2RNW2_9FIRM</name>
<evidence type="ECO:0000313" key="5">
    <source>
        <dbReference type="EMBL" id="MCU6687031.1"/>
    </source>
</evidence>
<keyword evidence="2" id="KW-0408">Iron</keyword>
<dbReference type="Pfam" id="PF00037">
    <property type="entry name" value="Fer4"/>
    <property type="match status" value="1"/>
</dbReference>
<dbReference type="SUPFAM" id="SSF54862">
    <property type="entry name" value="4Fe-4S ferredoxins"/>
    <property type="match status" value="1"/>
</dbReference>
<sequence length="235" mass="26493">MDMELTEELKRILRCQGADLVGIGDMSKVENCNFKRGVAVAVALPQNVIIDLQEAPTKEYYNLYYSLNEKLNEIIMAGGEFLRNRGFEVYEQTTDRVKIDQNNISRLPHKTVATRAGLGWIGKNCLLVTPQYGAAIRISSFLTNAPLECNDPINQSRCGYCNLCVKKCPAQALKGTLWEVGIQREEIVDINKCYKKQVEIMLQKTGIETDLCGRCFAVCVYTQKYLKSIAADFKD</sequence>
<dbReference type="InterPro" id="IPR017896">
    <property type="entry name" value="4Fe4S_Fe-S-bd"/>
</dbReference>
<dbReference type="Gene3D" id="3.30.70.20">
    <property type="match status" value="1"/>
</dbReference>
<evidence type="ECO:0000259" key="4">
    <source>
        <dbReference type="PROSITE" id="PS51379"/>
    </source>
</evidence>